<keyword evidence="2" id="KW-1185">Reference proteome</keyword>
<accession>A0A8H4U858</accession>
<reference evidence="1" key="2">
    <citation type="submission" date="2020-05" db="EMBL/GenBank/DDBJ databases">
        <authorList>
            <person name="Kim H.-S."/>
            <person name="Proctor R.H."/>
            <person name="Brown D.W."/>
        </authorList>
    </citation>
    <scope>NUCLEOTIDE SEQUENCE</scope>
    <source>
        <strain evidence="1">NRRL 22465</strain>
    </source>
</reference>
<dbReference type="OrthoDB" id="6513042at2759"/>
<gene>
    <name evidence="1" type="ORF">FZEAL_9826</name>
</gene>
<protein>
    <recommendedName>
        <fullName evidence="3">DNA2/NAM7 helicase-like C-terminal domain-containing protein</fullName>
    </recommendedName>
</protein>
<dbReference type="InterPro" id="IPR027417">
    <property type="entry name" value="P-loop_NTPase"/>
</dbReference>
<evidence type="ECO:0008006" key="3">
    <source>
        <dbReference type="Google" id="ProtNLM"/>
    </source>
</evidence>
<dbReference type="Proteomes" id="UP000635477">
    <property type="component" value="Unassembled WGS sequence"/>
</dbReference>
<dbReference type="AlphaFoldDB" id="A0A8H4U858"/>
<dbReference type="EMBL" id="JABEYC010000965">
    <property type="protein sequence ID" value="KAF4971542.1"/>
    <property type="molecule type" value="Genomic_DNA"/>
</dbReference>
<dbReference type="Gene3D" id="3.40.50.300">
    <property type="entry name" value="P-loop containing nucleotide triphosphate hydrolases"/>
    <property type="match status" value="1"/>
</dbReference>
<sequence length="121" mass="13548">MALRTLPATPTAARGSIPARLTGPSFAADQRRLNVALSRHRSSLLMFGYIKTTQKSSENRDTVRAERDEGGYRVPNPTIMREVFEMVVKSGRVIELKGNRGIDPDSYWRELHGLDDDSDSD</sequence>
<comment type="caution">
    <text evidence="1">The sequence shown here is derived from an EMBL/GenBank/DDBJ whole genome shotgun (WGS) entry which is preliminary data.</text>
</comment>
<organism evidence="1 2">
    <name type="scientific">Fusarium zealandicum</name>
    <dbReference type="NCBI Taxonomy" id="1053134"/>
    <lineage>
        <taxon>Eukaryota</taxon>
        <taxon>Fungi</taxon>
        <taxon>Dikarya</taxon>
        <taxon>Ascomycota</taxon>
        <taxon>Pezizomycotina</taxon>
        <taxon>Sordariomycetes</taxon>
        <taxon>Hypocreomycetidae</taxon>
        <taxon>Hypocreales</taxon>
        <taxon>Nectriaceae</taxon>
        <taxon>Fusarium</taxon>
        <taxon>Fusarium staphyleae species complex</taxon>
    </lineage>
</organism>
<proteinExistence type="predicted"/>
<reference evidence="1" key="1">
    <citation type="journal article" date="2020" name="BMC Genomics">
        <title>Correction to: Identification and distribution of gene clusters required for synthesis of sphingolipid metabolism inhibitors in diverse species of the filamentous fungus Fusarium.</title>
        <authorList>
            <person name="Kim H.S."/>
            <person name="Lohmar J.M."/>
            <person name="Busman M."/>
            <person name="Brown D.W."/>
            <person name="Naumann T.A."/>
            <person name="Divon H.H."/>
            <person name="Lysoe E."/>
            <person name="Uhlig S."/>
            <person name="Proctor R.H."/>
        </authorList>
    </citation>
    <scope>NUCLEOTIDE SEQUENCE</scope>
    <source>
        <strain evidence="1">NRRL 22465</strain>
    </source>
</reference>
<evidence type="ECO:0000313" key="2">
    <source>
        <dbReference type="Proteomes" id="UP000635477"/>
    </source>
</evidence>
<evidence type="ECO:0000313" key="1">
    <source>
        <dbReference type="EMBL" id="KAF4971542.1"/>
    </source>
</evidence>
<name>A0A8H4U858_9HYPO</name>